<organism evidence="1 2">
    <name type="scientific">Thalictrum thalictroides</name>
    <name type="common">Rue-anemone</name>
    <name type="synonym">Anemone thalictroides</name>
    <dbReference type="NCBI Taxonomy" id="46969"/>
    <lineage>
        <taxon>Eukaryota</taxon>
        <taxon>Viridiplantae</taxon>
        <taxon>Streptophyta</taxon>
        <taxon>Embryophyta</taxon>
        <taxon>Tracheophyta</taxon>
        <taxon>Spermatophyta</taxon>
        <taxon>Magnoliopsida</taxon>
        <taxon>Ranunculales</taxon>
        <taxon>Ranunculaceae</taxon>
        <taxon>Thalictroideae</taxon>
        <taxon>Thalictrum</taxon>
    </lineage>
</organism>
<sequence length="269" mass="30390">MNLIGQSDMDLGPNNAHQHIKGTMTHKLPGIQICEPTESSTIIKRRGRHIGVVGKGKTKIPFQMEEESRPYKKRKAEALEVLLHGPSQVNNLKEMATMWESMTNPRVINFLVANRLLDLSGNQNEIVDLTSLLEGTSIEMFDADEDNINYDYQMQLALMNKNLLLHNSYQMLAIPTPILNFENGFFTFDNEESGESRTGQIDGLEALVEGNNLLLIPSTINTNNQVSISIPKPFHSYLFVIISFNKISLLYHCYSSYKVISSHCLVYII</sequence>
<protein>
    <submittedName>
        <fullName evidence="1">Uncharacterized protein</fullName>
    </submittedName>
</protein>
<name>A0A7J6XH13_THATH</name>
<dbReference type="EMBL" id="JABWDY010000041">
    <property type="protein sequence ID" value="KAF5208435.1"/>
    <property type="molecule type" value="Genomic_DNA"/>
</dbReference>
<evidence type="ECO:0000313" key="2">
    <source>
        <dbReference type="Proteomes" id="UP000554482"/>
    </source>
</evidence>
<keyword evidence="2" id="KW-1185">Reference proteome</keyword>
<accession>A0A7J6XH13</accession>
<dbReference type="AlphaFoldDB" id="A0A7J6XH13"/>
<proteinExistence type="predicted"/>
<comment type="caution">
    <text evidence="1">The sequence shown here is derived from an EMBL/GenBank/DDBJ whole genome shotgun (WGS) entry which is preliminary data.</text>
</comment>
<gene>
    <name evidence="1" type="ORF">FRX31_001992</name>
</gene>
<dbReference type="Proteomes" id="UP000554482">
    <property type="component" value="Unassembled WGS sequence"/>
</dbReference>
<reference evidence="1 2" key="1">
    <citation type="submission" date="2020-06" db="EMBL/GenBank/DDBJ databases">
        <title>Transcriptomic and genomic resources for Thalictrum thalictroides and T. hernandezii: Facilitating candidate gene discovery in an emerging model plant lineage.</title>
        <authorList>
            <person name="Arias T."/>
            <person name="Riano-Pachon D.M."/>
            <person name="Di Stilio V.S."/>
        </authorList>
    </citation>
    <scope>NUCLEOTIDE SEQUENCE [LARGE SCALE GENOMIC DNA]</scope>
    <source>
        <strain evidence="2">cv. WT478/WT964</strain>
        <tissue evidence="1">Leaves</tissue>
    </source>
</reference>
<evidence type="ECO:0000313" key="1">
    <source>
        <dbReference type="EMBL" id="KAF5208435.1"/>
    </source>
</evidence>